<proteinExistence type="predicted"/>
<feature type="transmembrane region" description="Helical" evidence="1">
    <location>
        <begin position="6"/>
        <end position="25"/>
    </location>
</feature>
<accession>A0A845RMP0</accession>
<name>A0A845RMP0_9FIRM</name>
<keyword evidence="1" id="KW-0812">Transmembrane</keyword>
<dbReference type="Proteomes" id="UP000446348">
    <property type="component" value="Unassembled WGS sequence"/>
</dbReference>
<keyword evidence="1" id="KW-0472">Membrane</keyword>
<dbReference type="EMBL" id="QXWZ01000033">
    <property type="protein sequence ID" value="NBI80105.1"/>
    <property type="molecule type" value="Genomic_DNA"/>
</dbReference>
<keyword evidence="1" id="KW-1133">Transmembrane helix</keyword>
<reference evidence="2 3" key="1">
    <citation type="submission" date="2018-08" db="EMBL/GenBank/DDBJ databases">
        <title>Murine metabolic-syndrome-specific gut microbial biobank.</title>
        <authorList>
            <person name="Liu C."/>
        </authorList>
    </citation>
    <scope>NUCLEOTIDE SEQUENCE [LARGE SCALE GENOMIC DNA]</scope>
    <source>
        <strain evidence="2 3">X69</strain>
    </source>
</reference>
<dbReference type="RefSeq" id="WP_160210808.1">
    <property type="nucleotide sequence ID" value="NZ_CASBEY010000090.1"/>
</dbReference>
<organism evidence="2 3">
    <name type="scientific">Anaerotruncus colihominis</name>
    <dbReference type="NCBI Taxonomy" id="169435"/>
    <lineage>
        <taxon>Bacteria</taxon>
        <taxon>Bacillati</taxon>
        <taxon>Bacillota</taxon>
        <taxon>Clostridia</taxon>
        <taxon>Eubacteriales</taxon>
        <taxon>Oscillospiraceae</taxon>
        <taxon>Anaerotruncus</taxon>
    </lineage>
</organism>
<evidence type="ECO:0000313" key="2">
    <source>
        <dbReference type="EMBL" id="NBI80105.1"/>
    </source>
</evidence>
<evidence type="ECO:0000313" key="3">
    <source>
        <dbReference type="Proteomes" id="UP000446348"/>
    </source>
</evidence>
<evidence type="ECO:0000256" key="1">
    <source>
        <dbReference type="SAM" id="Phobius"/>
    </source>
</evidence>
<dbReference type="Pfam" id="PF10066">
    <property type="entry name" value="DUF2304"/>
    <property type="match status" value="1"/>
</dbReference>
<feature type="transmembrane region" description="Helical" evidence="1">
    <location>
        <begin position="37"/>
        <end position="55"/>
    </location>
</feature>
<feature type="transmembrane region" description="Helical" evidence="1">
    <location>
        <begin position="67"/>
        <end position="90"/>
    </location>
</feature>
<dbReference type="AlphaFoldDB" id="A0A845RMP0"/>
<sequence>MMDITLRIVLTLGTLAYLAIIWHFLRKQRLNLKYTLLWLLTAAIMLFSVVFPDIVGKLAHLIGIKTSVNFVVTAGGCFVLLILLSLTVVASHLTSRVYRLAQMHAILEKRVRDLETGQGKTDHE</sequence>
<protein>
    <submittedName>
        <fullName evidence="2">DUF2304 domain-containing protein</fullName>
    </submittedName>
</protein>
<dbReference type="InterPro" id="IPR019277">
    <property type="entry name" value="DUF2304"/>
</dbReference>
<gene>
    <name evidence="2" type="ORF">D3Z39_14785</name>
</gene>
<comment type="caution">
    <text evidence="2">The sequence shown here is derived from an EMBL/GenBank/DDBJ whole genome shotgun (WGS) entry which is preliminary data.</text>
</comment>